<dbReference type="Pfam" id="PF04307">
    <property type="entry name" value="YdjM"/>
    <property type="match status" value="1"/>
</dbReference>
<keyword evidence="1" id="KW-1133">Transmembrane helix</keyword>
<name>A0A2W1L2T9_9BACL</name>
<dbReference type="AlphaFoldDB" id="A0A2W1L2T9"/>
<evidence type="ECO:0000256" key="1">
    <source>
        <dbReference type="SAM" id="Phobius"/>
    </source>
</evidence>
<dbReference type="RefSeq" id="WP_111149326.1">
    <property type="nucleotide sequence ID" value="NZ_QKRB01000057.1"/>
</dbReference>
<comment type="caution">
    <text evidence="2">The sequence shown here is derived from an EMBL/GenBank/DDBJ whole genome shotgun (WGS) entry which is preliminary data.</text>
</comment>
<keyword evidence="1" id="KW-0472">Membrane</keyword>
<reference evidence="2 3" key="1">
    <citation type="submission" date="2018-06" db="EMBL/GenBank/DDBJ databases">
        <title>Paenibacillus imtechensis sp. nov.</title>
        <authorList>
            <person name="Pinnaka A.K."/>
            <person name="Singh H."/>
            <person name="Kaur M."/>
        </authorList>
    </citation>
    <scope>NUCLEOTIDE SEQUENCE [LARGE SCALE GENOMIC DNA]</scope>
    <source>
        <strain evidence="2 3">SMB1</strain>
    </source>
</reference>
<dbReference type="OrthoDB" id="110250at2"/>
<dbReference type="PANTHER" id="PTHR40031:SF1">
    <property type="entry name" value="MEMBRANE-BOUND METAL-DEPENDENT HYDROLASE"/>
    <property type="match status" value="1"/>
</dbReference>
<evidence type="ECO:0000313" key="2">
    <source>
        <dbReference type="EMBL" id="PZD93656.1"/>
    </source>
</evidence>
<accession>A0A2W1L2T9</accession>
<keyword evidence="1" id="KW-0812">Transmembrane</keyword>
<dbReference type="GO" id="GO:0016787">
    <property type="term" value="F:hydrolase activity"/>
    <property type="evidence" value="ECO:0007669"/>
    <property type="project" value="UniProtKB-KW"/>
</dbReference>
<dbReference type="Proteomes" id="UP000249522">
    <property type="component" value="Unassembled WGS sequence"/>
</dbReference>
<keyword evidence="2" id="KW-0378">Hydrolase</keyword>
<gene>
    <name evidence="2" type="ORF">DNH61_23880</name>
</gene>
<evidence type="ECO:0000313" key="3">
    <source>
        <dbReference type="Proteomes" id="UP000249522"/>
    </source>
</evidence>
<dbReference type="InterPro" id="IPR053170">
    <property type="entry name" value="Transcription_regulator"/>
</dbReference>
<organism evidence="2 3">
    <name type="scientific">Paenibacillus sambharensis</name>
    <dbReference type="NCBI Taxonomy" id="1803190"/>
    <lineage>
        <taxon>Bacteria</taxon>
        <taxon>Bacillati</taxon>
        <taxon>Bacillota</taxon>
        <taxon>Bacilli</taxon>
        <taxon>Bacillales</taxon>
        <taxon>Paenibacillaceae</taxon>
        <taxon>Paenibacillus</taxon>
    </lineage>
</organism>
<sequence length="324" mass="36135">MDTSSHLLFGITLAGLAMIDPVIAGTDGAAAAMIAASLVGNNAPDFDGVMRVKGKAAYLRNHRGWTHALPVLPLWALVIGLPAAYLAGAEAAAWHIVGWTLAAVCLHVLLDLLNAYGVQCLRPMTKKWLHLDVISLFDPFLFSLHSAGALLWAAGFMEPGPMFAVIYGLSIGYVILKFHFKHQAVSLLKKQGIPTDGLTMIPGLFGRYWQFASENHEDFKLGTIQGSKVIVEAELPKQEPGHQLHPVIQATMSTDGVRSFLSFADRYQVEWKEREEGYEVTWSDIRFWYNHKMPFRAAVRLDRNLNVMDERIGWYKKSWEPPHV</sequence>
<dbReference type="PANTHER" id="PTHR40031">
    <property type="entry name" value="HYPOTHETICAL MEMBRANE SPANNING PROTEIN"/>
    <property type="match status" value="1"/>
</dbReference>
<feature type="transmembrane region" description="Helical" evidence="1">
    <location>
        <begin position="68"/>
        <end position="87"/>
    </location>
</feature>
<keyword evidence="3" id="KW-1185">Reference proteome</keyword>
<feature type="transmembrane region" description="Helical" evidence="1">
    <location>
        <begin position="93"/>
        <end position="113"/>
    </location>
</feature>
<dbReference type="InterPro" id="IPR007404">
    <property type="entry name" value="YdjM-like"/>
</dbReference>
<feature type="transmembrane region" description="Helical" evidence="1">
    <location>
        <begin position="160"/>
        <end position="180"/>
    </location>
</feature>
<proteinExistence type="predicted"/>
<dbReference type="EMBL" id="QKRB01000057">
    <property type="protein sequence ID" value="PZD93656.1"/>
    <property type="molecule type" value="Genomic_DNA"/>
</dbReference>
<protein>
    <submittedName>
        <fullName evidence="2">Metal-dependent hydrolase</fullName>
    </submittedName>
</protein>
<feature type="transmembrane region" description="Helical" evidence="1">
    <location>
        <begin position="133"/>
        <end position="154"/>
    </location>
</feature>